<dbReference type="Gene3D" id="1.10.287.110">
    <property type="entry name" value="DnaJ domain"/>
    <property type="match status" value="1"/>
</dbReference>
<feature type="region of interest" description="Disordered" evidence="7">
    <location>
        <begin position="168"/>
        <end position="190"/>
    </location>
</feature>
<evidence type="ECO:0000256" key="1">
    <source>
        <dbReference type="ARBA" id="ARBA00004389"/>
    </source>
</evidence>
<dbReference type="AlphaFoldDB" id="A0AA88PIZ2"/>
<name>A0AA88PIZ2_9TELE</name>
<dbReference type="GO" id="GO:0030544">
    <property type="term" value="F:Hsp70 protein binding"/>
    <property type="evidence" value="ECO:0007669"/>
    <property type="project" value="TreeGrafter"/>
</dbReference>
<accession>A0AA88PIZ2</accession>
<dbReference type="SMART" id="SM00271">
    <property type="entry name" value="DnaJ"/>
    <property type="match status" value="1"/>
</dbReference>
<proteinExistence type="predicted"/>
<dbReference type="InterPro" id="IPR018253">
    <property type="entry name" value="DnaJ_domain_CS"/>
</dbReference>
<dbReference type="InterPro" id="IPR036869">
    <property type="entry name" value="J_dom_sf"/>
</dbReference>
<evidence type="ECO:0000256" key="5">
    <source>
        <dbReference type="ARBA" id="ARBA00023136"/>
    </source>
</evidence>
<dbReference type="Proteomes" id="UP001187343">
    <property type="component" value="Unassembled WGS sequence"/>
</dbReference>
<dbReference type="GO" id="GO:0071218">
    <property type="term" value="P:cellular response to misfolded protein"/>
    <property type="evidence" value="ECO:0007669"/>
    <property type="project" value="TreeGrafter"/>
</dbReference>
<dbReference type="SUPFAM" id="SSF46565">
    <property type="entry name" value="Chaperone J-domain"/>
    <property type="match status" value="1"/>
</dbReference>
<reference evidence="10" key="1">
    <citation type="submission" date="2023-08" db="EMBL/GenBank/DDBJ databases">
        <title>Chromosome-level Genome Assembly of mud carp (Cirrhinus molitorella).</title>
        <authorList>
            <person name="Liu H."/>
        </authorList>
    </citation>
    <scope>NUCLEOTIDE SEQUENCE</scope>
    <source>
        <strain evidence="10">Prfri</strain>
        <tissue evidence="10">Muscle</tissue>
    </source>
</reference>
<dbReference type="EMBL" id="JAUYZG010000020">
    <property type="protein sequence ID" value="KAK2876025.1"/>
    <property type="molecule type" value="Genomic_DNA"/>
</dbReference>
<organism evidence="10 11">
    <name type="scientific">Cirrhinus molitorella</name>
    <name type="common">mud carp</name>
    <dbReference type="NCBI Taxonomy" id="172907"/>
    <lineage>
        <taxon>Eukaryota</taxon>
        <taxon>Metazoa</taxon>
        <taxon>Chordata</taxon>
        <taxon>Craniata</taxon>
        <taxon>Vertebrata</taxon>
        <taxon>Euteleostomi</taxon>
        <taxon>Actinopterygii</taxon>
        <taxon>Neopterygii</taxon>
        <taxon>Teleostei</taxon>
        <taxon>Ostariophysi</taxon>
        <taxon>Cypriniformes</taxon>
        <taxon>Cyprinidae</taxon>
        <taxon>Labeoninae</taxon>
        <taxon>Labeonini</taxon>
        <taxon>Cirrhinus</taxon>
    </lineage>
</organism>
<dbReference type="PRINTS" id="PR00625">
    <property type="entry name" value="JDOMAIN"/>
</dbReference>
<evidence type="ECO:0000256" key="4">
    <source>
        <dbReference type="ARBA" id="ARBA00022989"/>
    </source>
</evidence>
<dbReference type="InterPro" id="IPR001623">
    <property type="entry name" value="DnaJ_domain"/>
</dbReference>
<dbReference type="PANTHER" id="PTHR43908">
    <property type="entry name" value="AT29763P-RELATED"/>
    <property type="match status" value="1"/>
</dbReference>
<dbReference type="CDD" id="cd06257">
    <property type="entry name" value="DnaJ"/>
    <property type="match status" value="1"/>
</dbReference>
<evidence type="ECO:0000313" key="11">
    <source>
        <dbReference type="Proteomes" id="UP001187343"/>
    </source>
</evidence>
<comment type="subcellular location">
    <subcellularLocation>
        <location evidence="1">Endoplasmic reticulum membrane</location>
        <topology evidence="1">Single-pass membrane protein</topology>
    </subcellularLocation>
</comment>
<dbReference type="FunFam" id="1.10.287.110:FF:000004">
    <property type="entry name" value="DnaJ (Hsp40) homolog, subfamily B, member 14"/>
    <property type="match status" value="1"/>
</dbReference>
<dbReference type="Pfam" id="PF00226">
    <property type="entry name" value="DnaJ"/>
    <property type="match status" value="1"/>
</dbReference>
<feature type="region of interest" description="Disordered" evidence="7">
    <location>
        <begin position="45"/>
        <end position="96"/>
    </location>
</feature>
<gene>
    <name evidence="10" type="ORF">Q8A67_020121</name>
</gene>
<keyword evidence="5 8" id="KW-0472">Membrane</keyword>
<feature type="compositionally biased region" description="Low complexity" evidence="7">
    <location>
        <begin position="56"/>
        <end position="66"/>
    </location>
</feature>
<dbReference type="PANTHER" id="PTHR43908:SF8">
    <property type="entry name" value="DNAJ HOMOLOG SUBFAMILY B MEMBER 12"/>
    <property type="match status" value="1"/>
</dbReference>
<feature type="transmembrane region" description="Helical" evidence="8">
    <location>
        <begin position="238"/>
        <end position="261"/>
    </location>
</feature>
<protein>
    <recommendedName>
        <fullName evidence="9">J domain-containing protein</fullName>
    </recommendedName>
</protein>
<evidence type="ECO:0000256" key="7">
    <source>
        <dbReference type="SAM" id="MobiDB-lite"/>
    </source>
</evidence>
<evidence type="ECO:0000256" key="8">
    <source>
        <dbReference type="SAM" id="Phobius"/>
    </source>
</evidence>
<keyword evidence="11" id="KW-1185">Reference proteome</keyword>
<evidence type="ECO:0000313" key="10">
    <source>
        <dbReference type="EMBL" id="KAK2876025.1"/>
    </source>
</evidence>
<dbReference type="PROSITE" id="PS50076">
    <property type="entry name" value="DNAJ_2"/>
    <property type="match status" value="1"/>
</dbReference>
<evidence type="ECO:0000256" key="3">
    <source>
        <dbReference type="ARBA" id="ARBA00022824"/>
    </source>
</evidence>
<sequence length="369" mass="41310">MEVNRDEAERCIEIALGALENAQPEKARRFLEKAQRLFPTEKAQELLASLEQNGEASSQSSAAGAADGTEARQRRSGVSSNGAAHADSNKSYTPEQAEAVRRIKQCKNYYEILGVQKDASEDDLKKAYRKLALKFHPDKNHAPGATEAFKAIGNAYAVLSNVEKRRQYDQFGEERSGTGRRSSQNNDTHFEADISPEDLFNMFFGGGFPSSNVHMYSNGRMRFNQNHGERGEHRGGGLALLMQLMPILILVIVSALSQMMVTNPPYSLSFRPSAGHTHKRVTENLGVTYYVNERFSQDYSGATLKQVESSVEDDYISNLRNNCWKEKQQKEGLLYRARYFGDSDLYQRAQRMGTPSCSRLSEVQASLHG</sequence>
<feature type="compositionally biased region" description="Basic and acidic residues" evidence="7">
    <location>
        <begin position="168"/>
        <end position="177"/>
    </location>
</feature>
<keyword evidence="6" id="KW-0143">Chaperone</keyword>
<keyword evidence="4 8" id="KW-1133">Transmembrane helix</keyword>
<dbReference type="Pfam" id="PF09320">
    <property type="entry name" value="DUF1977"/>
    <property type="match status" value="1"/>
</dbReference>
<dbReference type="GO" id="GO:0005789">
    <property type="term" value="C:endoplasmic reticulum membrane"/>
    <property type="evidence" value="ECO:0007669"/>
    <property type="project" value="UniProtKB-SubCell"/>
</dbReference>
<evidence type="ECO:0000256" key="6">
    <source>
        <dbReference type="ARBA" id="ARBA00023186"/>
    </source>
</evidence>
<dbReference type="InterPro" id="IPR015399">
    <property type="entry name" value="DUF1977_DnaJ-like"/>
</dbReference>
<dbReference type="InterPro" id="IPR051100">
    <property type="entry name" value="DnaJ_subfamily_B/C"/>
</dbReference>
<evidence type="ECO:0000256" key="2">
    <source>
        <dbReference type="ARBA" id="ARBA00022692"/>
    </source>
</evidence>
<keyword evidence="3" id="KW-0256">Endoplasmic reticulum</keyword>
<feature type="domain" description="J" evidence="9">
    <location>
        <begin position="108"/>
        <end position="172"/>
    </location>
</feature>
<keyword evidence="2 8" id="KW-0812">Transmembrane</keyword>
<evidence type="ECO:0000259" key="9">
    <source>
        <dbReference type="PROSITE" id="PS50076"/>
    </source>
</evidence>
<comment type="caution">
    <text evidence="10">The sequence shown here is derived from an EMBL/GenBank/DDBJ whole genome shotgun (WGS) entry which is preliminary data.</text>
</comment>
<dbReference type="PROSITE" id="PS00636">
    <property type="entry name" value="DNAJ_1"/>
    <property type="match status" value="1"/>
</dbReference>